<proteinExistence type="predicted"/>
<dbReference type="InterPro" id="IPR001958">
    <property type="entry name" value="Tet-R_TetA/multi-R_MdtG-like"/>
</dbReference>
<evidence type="ECO:0000256" key="4">
    <source>
        <dbReference type="ARBA" id="ARBA00022692"/>
    </source>
</evidence>
<evidence type="ECO:0000313" key="9">
    <source>
        <dbReference type="EMBL" id="MBA1143756.1"/>
    </source>
</evidence>
<feature type="transmembrane region" description="Helical" evidence="7">
    <location>
        <begin position="60"/>
        <end position="82"/>
    </location>
</feature>
<feature type="transmembrane region" description="Helical" evidence="7">
    <location>
        <begin position="94"/>
        <end position="113"/>
    </location>
</feature>
<dbReference type="PANTHER" id="PTHR43414">
    <property type="entry name" value="MULTIDRUG RESISTANCE PROTEIN MDTG"/>
    <property type="match status" value="1"/>
</dbReference>
<dbReference type="InterPro" id="IPR020846">
    <property type="entry name" value="MFS_dom"/>
</dbReference>
<feature type="transmembrane region" description="Helical" evidence="7">
    <location>
        <begin position="323"/>
        <end position="345"/>
    </location>
</feature>
<gene>
    <name evidence="9" type="ORF">H0241_26385</name>
</gene>
<feature type="transmembrane region" description="Helical" evidence="7">
    <location>
        <begin position="297"/>
        <end position="317"/>
    </location>
</feature>
<name>A0A838BAZ9_9HYPH</name>
<dbReference type="InterPro" id="IPR036259">
    <property type="entry name" value="MFS_trans_sf"/>
</dbReference>
<evidence type="ECO:0000256" key="7">
    <source>
        <dbReference type="SAM" id="Phobius"/>
    </source>
</evidence>
<keyword evidence="2" id="KW-0813">Transport</keyword>
<dbReference type="GO" id="GO:0005886">
    <property type="term" value="C:plasma membrane"/>
    <property type="evidence" value="ECO:0007669"/>
    <property type="project" value="UniProtKB-SubCell"/>
</dbReference>
<reference evidence="9 10" key="1">
    <citation type="submission" date="2020-07" db="EMBL/GenBank/DDBJ databases">
        <title>Definition of the novel symbiovar canariense within Mesorhizobium novociceri, a new species of genus Mesorhizobium nodulating Cicer canariense in the Caldera de Taburiente National Park (La Palma, Canary Islands).</title>
        <authorList>
            <person name="Leon-Barrios M."/>
            <person name="Perez-Yepez J."/>
            <person name="Flores-Felix J.D."/>
            <person name="Ramirez-Baena M.H."/>
            <person name="Pulido-Suarez L."/>
            <person name="Igual J.M."/>
            <person name="Velazquez E."/>
            <person name="Peix A."/>
        </authorList>
    </citation>
    <scope>NUCLEOTIDE SEQUENCE [LARGE SCALE GENOMIC DNA]</scope>
    <source>
        <strain evidence="9 10">CCANP35</strain>
    </source>
</reference>
<dbReference type="RefSeq" id="WP_181060763.1">
    <property type="nucleotide sequence ID" value="NZ_JACDTY010000016.1"/>
</dbReference>
<dbReference type="EMBL" id="JACDTY010000016">
    <property type="protein sequence ID" value="MBA1143756.1"/>
    <property type="molecule type" value="Genomic_DNA"/>
</dbReference>
<keyword evidence="10" id="KW-1185">Reference proteome</keyword>
<organism evidence="9 10">
    <name type="scientific">Mesorhizobium neociceri</name>
    <dbReference type="NCBI Taxonomy" id="1307853"/>
    <lineage>
        <taxon>Bacteria</taxon>
        <taxon>Pseudomonadati</taxon>
        <taxon>Pseudomonadota</taxon>
        <taxon>Alphaproteobacteria</taxon>
        <taxon>Hyphomicrobiales</taxon>
        <taxon>Phyllobacteriaceae</taxon>
        <taxon>Mesorhizobium</taxon>
    </lineage>
</organism>
<dbReference type="GO" id="GO:0022857">
    <property type="term" value="F:transmembrane transporter activity"/>
    <property type="evidence" value="ECO:0007669"/>
    <property type="project" value="InterPro"/>
</dbReference>
<keyword evidence="4 7" id="KW-0812">Transmembrane</keyword>
<feature type="transmembrane region" description="Helical" evidence="7">
    <location>
        <begin position="119"/>
        <end position="140"/>
    </location>
</feature>
<keyword evidence="6 7" id="KW-0472">Membrane</keyword>
<dbReference type="InterPro" id="IPR011701">
    <property type="entry name" value="MFS"/>
</dbReference>
<feature type="transmembrane region" description="Helical" evidence="7">
    <location>
        <begin position="230"/>
        <end position="255"/>
    </location>
</feature>
<sequence length="421" mass="44126">MPLDSTTQATQAPSTYNVHWRRNLFVCFAGSFSTLVAMTLLLPFLPLYVEQLGAVGHAAIVQWSGIAFGATFFAAALVAPLWGRLGDRYGRKVMLVRASFGMAICMSLTGMVQTVWQLVLLRLLIGFAGGYSSGSTILVAMQTPKDRSGWALGVLSAGITAGSLVGPLLGGALPPLIGIRATFLIAGGVIFLAALATTFLIKEMPRPPALAKPKERPKGGWAQISDKRPVVAMLATGMLFTFANMSIEPIITVYVQQLVAEASRVTLVSGVVMSAAALGAILSASRLGKLADRIGHWNVIVASLAVSALLLIPQAFVTESWQLVGLRFLMGLVLGGLLPCITSVIRHNVPDGVGGNVLGLAISAQYVGQVAGPLLGGFVGGHLGMRAVFLGTSVLMAGGAVYNWLVQSRRTRDMLAVSGKS</sequence>
<feature type="transmembrane region" description="Helical" evidence="7">
    <location>
        <begin position="357"/>
        <end position="379"/>
    </location>
</feature>
<feature type="domain" description="Major facilitator superfamily (MFS) profile" evidence="8">
    <location>
        <begin position="23"/>
        <end position="411"/>
    </location>
</feature>
<evidence type="ECO:0000259" key="8">
    <source>
        <dbReference type="PROSITE" id="PS50850"/>
    </source>
</evidence>
<comment type="caution">
    <text evidence="9">The sequence shown here is derived from an EMBL/GenBank/DDBJ whole genome shotgun (WGS) entry which is preliminary data.</text>
</comment>
<dbReference type="Proteomes" id="UP000558284">
    <property type="component" value="Unassembled WGS sequence"/>
</dbReference>
<dbReference type="Pfam" id="PF07690">
    <property type="entry name" value="MFS_1"/>
    <property type="match status" value="1"/>
</dbReference>
<evidence type="ECO:0000256" key="6">
    <source>
        <dbReference type="ARBA" id="ARBA00023136"/>
    </source>
</evidence>
<evidence type="ECO:0000256" key="5">
    <source>
        <dbReference type="ARBA" id="ARBA00022989"/>
    </source>
</evidence>
<dbReference type="Gene3D" id="1.20.1250.20">
    <property type="entry name" value="MFS general substrate transporter like domains"/>
    <property type="match status" value="2"/>
</dbReference>
<evidence type="ECO:0000256" key="1">
    <source>
        <dbReference type="ARBA" id="ARBA00004651"/>
    </source>
</evidence>
<keyword evidence="3" id="KW-1003">Cell membrane</keyword>
<dbReference type="AlphaFoldDB" id="A0A838BAZ9"/>
<dbReference type="SUPFAM" id="SSF103473">
    <property type="entry name" value="MFS general substrate transporter"/>
    <property type="match status" value="1"/>
</dbReference>
<keyword evidence="5 7" id="KW-1133">Transmembrane helix</keyword>
<protein>
    <submittedName>
        <fullName evidence="9">MFS transporter</fullName>
    </submittedName>
</protein>
<feature type="transmembrane region" description="Helical" evidence="7">
    <location>
        <begin position="267"/>
        <end position="285"/>
    </location>
</feature>
<dbReference type="PROSITE" id="PS50850">
    <property type="entry name" value="MFS"/>
    <property type="match status" value="1"/>
</dbReference>
<dbReference type="PRINTS" id="PR01035">
    <property type="entry name" value="TCRTETA"/>
</dbReference>
<feature type="transmembrane region" description="Helical" evidence="7">
    <location>
        <begin position="152"/>
        <end position="173"/>
    </location>
</feature>
<feature type="transmembrane region" description="Helical" evidence="7">
    <location>
        <begin position="179"/>
        <end position="201"/>
    </location>
</feature>
<dbReference type="PANTHER" id="PTHR43414:SF6">
    <property type="entry name" value="MULTIDRUG RESISTANCE PROTEIN MDTG"/>
    <property type="match status" value="1"/>
</dbReference>
<evidence type="ECO:0000256" key="2">
    <source>
        <dbReference type="ARBA" id="ARBA00022448"/>
    </source>
</evidence>
<accession>A0A838BAZ9</accession>
<feature type="transmembrane region" description="Helical" evidence="7">
    <location>
        <begin position="24"/>
        <end position="48"/>
    </location>
</feature>
<feature type="transmembrane region" description="Helical" evidence="7">
    <location>
        <begin position="385"/>
        <end position="405"/>
    </location>
</feature>
<evidence type="ECO:0000313" key="10">
    <source>
        <dbReference type="Proteomes" id="UP000558284"/>
    </source>
</evidence>
<evidence type="ECO:0000256" key="3">
    <source>
        <dbReference type="ARBA" id="ARBA00022475"/>
    </source>
</evidence>
<comment type="subcellular location">
    <subcellularLocation>
        <location evidence="1">Cell membrane</location>
        <topology evidence="1">Multi-pass membrane protein</topology>
    </subcellularLocation>
</comment>